<organism evidence="5 8">
    <name type="scientific">Enterocloster aldenensis</name>
    <dbReference type="NCBI Taxonomy" id="358742"/>
    <lineage>
        <taxon>Bacteria</taxon>
        <taxon>Bacillati</taxon>
        <taxon>Bacillota</taxon>
        <taxon>Clostridia</taxon>
        <taxon>Lachnospirales</taxon>
        <taxon>Lachnospiraceae</taxon>
        <taxon>Enterocloster</taxon>
    </lineage>
</organism>
<dbReference type="AlphaFoldDB" id="A0AAX1SGZ5"/>
<dbReference type="Gene3D" id="1.10.10.10">
    <property type="entry name" value="Winged helix-like DNA-binding domain superfamily/Winged helix DNA-binding domain"/>
    <property type="match status" value="1"/>
</dbReference>
<reference evidence="5" key="3">
    <citation type="submission" date="2022-01" db="EMBL/GenBank/DDBJ databases">
        <title>Collection of gut derived symbiotic bacterial strains cultured from healthy donors.</title>
        <authorList>
            <person name="Lin H."/>
            <person name="Kohout C."/>
            <person name="Waligurski E."/>
            <person name="Pamer E.G."/>
        </authorList>
    </citation>
    <scope>NUCLEOTIDE SEQUENCE</scope>
    <source>
        <strain evidence="5">DFI.6.55</strain>
    </source>
</reference>
<name>A0AAX1SGZ5_9FIRM</name>
<keyword evidence="2" id="KW-0238">DNA-binding</keyword>
<proteinExistence type="predicted"/>
<keyword evidence="3" id="KW-0804">Transcription</keyword>
<keyword evidence="1" id="KW-0805">Transcription regulation</keyword>
<dbReference type="PRINTS" id="PR00035">
    <property type="entry name" value="HTHGNTR"/>
</dbReference>
<reference evidence="6 7" key="1">
    <citation type="journal article" date="2020" name="Cell Host Microbe">
        <title>Functional and Genomic Variation between Human-Derived Isolates of Lachnospiraceae Reveals Inter- and Intra-Species Diversity.</title>
        <authorList>
            <person name="Sorbara M.T."/>
            <person name="Littmann E.R."/>
            <person name="Fontana E."/>
            <person name="Moody T.U."/>
            <person name="Kohout C.E."/>
            <person name="Gjonbalaj M."/>
            <person name="Eaton V."/>
            <person name="Seok R."/>
            <person name="Leiner I.M."/>
            <person name="Pamer E.G."/>
        </authorList>
    </citation>
    <scope>NUCLEOTIDE SEQUENCE [LARGE SCALE GENOMIC DNA]</scope>
    <source>
        <strain evidence="6 7">MSK.1.17</strain>
    </source>
</reference>
<evidence type="ECO:0000256" key="2">
    <source>
        <dbReference type="ARBA" id="ARBA00023125"/>
    </source>
</evidence>
<dbReference type="InterPro" id="IPR011711">
    <property type="entry name" value="GntR_C"/>
</dbReference>
<dbReference type="InterPro" id="IPR036390">
    <property type="entry name" value="WH_DNA-bd_sf"/>
</dbReference>
<dbReference type="EMBL" id="JAKNGE010000017">
    <property type="protein sequence ID" value="MCG4746672.1"/>
    <property type="molecule type" value="Genomic_DNA"/>
</dbReference>
<feature type="domain" description="HTH gntR-type" evidence="4">
    <location>
        <begin position="4"/>
        <end position="72"/>
    </location>
</feature>
<evidence type="ECO:0000313" key="8">
    <source>
        <dbReference type="Proteomes" id="UP001299608"/>
    </source>
</evidence>
<gene>
    <name evidence="6" type="ORF">G5B36_11045</name>
    <name evidence="5" type="ORF">L0N08_14715</name>
</gene>
<dbReference type="RefSeq" id="WP_117560506.1">
    <property type="nucleotide sequence ID" value="NZ_JAAITT010000013.1"/>
</dbReference>
<dbReference type="PANTHER" id="PTHR43537:SF5">
    <property type="entry name" value="UXU OPERON TRANSCRIPTIONAL REGULATOR"/>
    <property type="match status" value="1"/>
</dbReference>
<evidence type="ECO:0000313" key="5">
    <source>
        <dbReference type="EMBL" id="MCG4746672.1"/>
    </source>
</evidence>
<accession>A0AAX1SGZ5</accession>
<dbReference type="Proteomes" id="UP000669239">
    <property type="component" value="Unassembled WGS sequence"/>
</dbReference>
<protein>
    <submittedName>
        <fullName evidence="5">FadR family transcriptional regulator</fullName>
    </submittedName>
</protein>
<dbReference type="SUPFAM" id="SSF46785">
    <property type="entry name" value="Winged helix' DNA-binding domain"/>
    <property type="match status" value="1"/>
</dbReference>
<dbReference type="GO" id="GO:0003677">
    <property type="term" value="F:DNA binding"/>
    <property type="evidence" value="ECO:0007669"/>
    <property type="project" value="UniProtKB-KW"/>
</dbReference>
<dbReference type="EMBL" id="JAAITT010000013">
    <property type="protein sequence ID" value="NSJ49236.1"/>
    <property type="molecule type" value="Genomic_DNA"/>
</dbReference>
<dbReference type="InterPro" id="IPR008920">
    <property type="entry name" value="TF_FadR/GntR_C"/>
</dbReference>
<dbReference type="SMART" id="SM00345">
    <property type="entry name" value="HTH_GNTR"/>
    <property type="match status" value="1"/>
</dbReference>
<dbReference type="PROSITE" id="PS50949">
    <property type="entry name" value="HTH_GNTR"/>
    <property type="match status" value="1"/>
</dbReference>
<dbReference type="SMART" id="SM00895">
    <property type="entry name" value="FCD"/>
    <property type="match status" value="1"/>
</dbReference>
<dbReference type="InterPro" id="IPR036388">
    <property type="entry name" value="WH-like_DNA-bd_sf"/>
</dbReference>
<dbReference type="PANTHER" id="PTHR43537">
    <property type="entry name" value="TRANSCRIPTIONAL REGULATOR, GNTR FAMILY"/>
    <property type="match status" value="1"/>
</dbReference>
<evidence type="ECO:0000313" key="7">
    <source>
        <dbReference type="Proteomes" id="UP000669239"/>
    </source>
</evidence>
<dbReference type="Pfam" id="PF00392">
    <property type="entry name" value="GntR"/>
    <property type="match status" value="1"/>
</dbReference>
<dbReference type="GO" id="GO:0003700">
    <property type="term" value="F:DNA-binding transcription factor activity"/>
    <property type="evidence" value="ECO:0007669"/>
    <property type="project" value="InterPro"/>
</dbReference>
<dbReference type="Proteomes" id="UP001299608">
    <property type="component" value="Unassembled WGS sequence"/>
</dbReference>
<dbReference type="CDD" id="cd07377">
    <property type="entry name" value="WHTH_GntR"/>
    <property type="match status" value="1"/>
</dbReference>
<evidence type="ECO:0000256" key="1">
    <source>
        <dbReference type="ARBA" id="ARBA00023015"/>
    </source>
</evidence>
<dbReference type="Gene3D" id="1.20.120.530">
    <property type="entry name" value="GntR ligand-binding domain-like"/>
    <property type="match status" value="1"/>
</dbReference>
<keyword evidence="7" id="KW-1185">Reference proteome</keyword>
<evidence type="ECO:0000256" key="3">
    <source>
        <dbReference type="ARBA" id="ARBA00023163"/>
    </source>
</evidence>
<evidence type="ECO:0000313" key="6">
    <source>
        <dbReference type="EMBL" id="NSJ49236.1"/>
    </source>
</evidence>
<dbReference type="InterPro" id="IPR000524">
    <property type="entry name" value="Tscrpt_reg_HTH_GntR"/>
</dbReference>
<comment type="caution">
    <text evidence="5">The sequence shown here is derived from an EMBL/GenBank/DDBJ whole genome shotgun (WGS) entry which is preliminary data.</text>
</comment>
<sequence>MEKQTLGEIAAQKLLGMIQDKGYTAGDKLPTEAELVERLGVGRNTVREALRILMSRNIVTIRQGSGTFISDKNGVADDPLGFSMIEDRRKLTEDLIQIRVMLEPPIAALAAQNATEEDVRILGNILLELEYCMERHEDYADKDSQFHAHIAGCSHNLVMTNLVPVITDGVRVFAGSVRETEYDKTRESHRRIYEAIRDRRPVDAQQAMYFHLMFNDNRYRDEMK</sequence>
<dbReference type="SUPFAM" id="SSF48008">
    <property type="entry name" value="GntR ligand-binding domain-like"/>
    <property type="match status" value="1"/>
</dbReference>
<reference evidence="6" key="2">
    <citation type="submission" date="2020-02" db="EMBL/GenBank/DDBJ databases">
        <authorList>
            <person name="Littmann E."/>
            <person name="Sorbara M."/>
        </authorList>
    </citation>
    <scope>NUCLEOTIDE SEQUENCE</scope>
    <source>
        <strain evidence="6">MSK.1.17</strain>
    </source>
</reference>
<evidence type="ECO:0000259" key="4">
    <source>
        <dbReference type="PROSITE" id="PS50949"/>
    </source>
</evidence>
<dbReference type="Pfam" id="PF07729">
    <property type="entry name" value="FCD"/>
    <property type="match status" value="1"/>
</dbReference>